<dbReference type="GeneID" id="11469698"/>
<dbReference type="PANTHER" id="PTHR47098">
    <property type="entry name" value="PROTEIN MAK32"/>
    <property type="match status" value="1"/>
</dbReference>
<dbReference type="InParanoid" id="G8JNC1"/>
<dbReference type="SUPFAM" id="SSF53613">
    <property type="entry name" value="Ribokinase-like"/>
    <property type="match status" value="1"/>
</dbReference>
<accession>G8JNC1</accession>
<dbReference type="Proteomes" id="UP000006790">
    <property type="component" value="Chromosome 1"/>
</dbReference>
<sequence>MAILMTNGMFIIDEIHYGGKIYKNLIGGGSHTIAGACICSDSPEISKGIKWIVDRGSDFPDKITKELQQWGADIHFRDDSRRLTTRGENIYCDNELRGFRYLTEKRSIDVKDLVTEFGEDEVKNVAAFHLICSTERAVEIMGQLKQLPLMRSPVFLWEPLPDICNEVHLKKLIEIMHREENIILSPNAKEAAGFLGYNEPLDLAGCKTLIKKFDTLLKNENAMILRCGKHGSLSLSPKNDNKQLRSILHFPAYHTKTPNKVLDPTGGGNSYLGGFALGYVLSKGDLCIAQILGNVAAGCIVETVGVPKMVCKRWNGLSFRDRLHHYLTTYKLQYTTQNILAAIQYS</sequence>
<dbReference type="OMA" id="VIKSWNT"/>
<evidence type="ECO:0000313" key="2">
    <source>
        <dbReference type="Proteomes" id="UP000006790"/>
    </source>
</evidence>
<dbReference type="AlphaFoldDB" id="G8JNC1"/>
<dbReference type="Gene3D" id="3.40.1190.20">
    <property type="match status" value="1"/>
</dbReference>
<dbReference type="KEGG" id="erc:Ecym_1351"/>
<dbReference type="EMBL" id="CP002497">
    <property type="protein sequence ID" value="AET37585.1"/>
    <property type="molecule type" value="Genomic_DNA"/>
</dbReference>
<dbReference type="eggNOG" id="ENOG502RXN8">
    <property type="taxonomic scope" value="Eukaryota"/>
</dbReference>
<evidence type="ECO:0008006" key="3">
    <source>
        <dbReference type="Google" id="ProtNLM"/>
    </source>
</evidence>
<gene>
    <name evidence="1" type="ordered locus">Ecym_1351</name>
</gene>
<proteinExistence type="predicted"/>
<dbReference type="HOGENOM" id="CLU_032834_0_0_1"/>
<organism evidence="1 2">
    <name type="scientific">Eremothecium cymbalariae (strain CBS 270.75 / DBVPG 7215 / KCTC 17166 / NRRL Y-17582)</name>
    <name type="common">Yeast</name>
    <dbReference type="NCBI Taxonomy" id="931890"/>
    <lineage>
        <taxon>Eukaryota</taxon>
        <taxon>Fungi</taxon>
        <taxon>Dikarya</taxon>
        <taxon>Ascomycota</taxon>
        <taxon>Saccharomycotina</taxon>
        <taxon>Saccharomycetes</taxon>
        <taxon>Saccharomycetales</taxon>
        <taxon>Saccharomycetaceae</taxon>
        <taxon>Eremothecium</taxon>
    </lineage>
</organism>
<dbReference type="PANTHER" id="PTHR47098:SF2">
    <property type="entry name" value="PROTEIN MAK32"/>
    <property type="match status" value="1"/>
</dbReference>
<protein>
    <recommendedName>
        <fullName evidence="3">Carbohydrate kinase PfkB domain-containing protein</fullName>
    </recommendedName>
</protein>
<dbReference type="InterPro" id="IPR029056">
    <property type="entry name" value="Ribokinase-like"/>
</dbReference>
<dbReference type="OrthoDB" id="497927at2759"/>
<dbReference type="RefSeq" id="XP_003644402.1">
    <property type="nucleotide sequence ID" value="XM_003644354.1"/>
</dbReference>
<name>G8JNC1_ERECY</name>
<reference evidence="2" key="1">
    <citation type="journal article" date="2012" name="G3 (Bethesda)">
        <title>Pichia sorbitophila, an interspecies yeast hybrid reveals early steps of genome resolution following polyploidization.</title>
        <authorList>
            <person name="Leh Louis V."/>
            <person name="Despons L."/>
            <person name="Friedrich A."/>
            <person name="Martin T."/>
            <person name="Durrens P."/>
            <person name="Casaregola S."/>
            <person name="Neuveglise C."/>
            <person name="Fairhead C."/>
            <person name="Marck C."/>
            <person name="Cruz J.A."/>
            <person name="Straub M.L."/>
            <person name="Kugler V."/>
            <person name="Sacerdot C."/>
            <person name="Uzunov Z."/>
            <person name="Thierry A."/>
            <person name="Weiss S."/>
            <person name="Bleykasten C."/>
            <person name="De Montigny J."/>
            <person name="Jacques N."/>
            <person name="Jung P."/>
            <person name="Lemaire M."/>
            <person name="Mallet S."/>
            <person name="Morel G."/>
            <person name="Richard G.F."/>
            <person name="Sarkar A."/>
            <person name="Savel G."/>
            <person name="Schacherer J."/>
            <person name="Seret M.L."/>
            <person name="Talla E."/>
            <person name="Samson G."/>
            <person name="Jubin C."/>
            <person name="Poulain J."/>
            <person name="Vacherie B."/>
            <person name="Barbe V."/>
            <person name="Pelletier E."/>
            <person name="Sherman D.J."/>
            <person name="Westhof E."/>
            <person name="Weissenbach J."/>
            <person name="Baret P.V."/>
            <person name="Wincker P."/>
            <person name="Gaillardin C."/>
            <person name="Dujon B."/>
            <person name="Souciet J.L."/>
        </authorList>
    </citation>
    <scope>NUCLEOTIDE SEQUENCE [LARGE SCALE GENOMIC DNA]</scope>
    <source>
        <strain evidence="2">CBS 270.75 / DBVPG 7215 / KCTC 17166 / NRRL Y-17582</strain>
    </source>
</reference>
<keyword evidence="2" id="KW-1185">Reference proteome</keyword>
<evidence type="ECO:0000313" key="1">
    <source>
        <dbReference type="EMBL" id="AET37585.1"/>
    </source>
</evidence>
<dbReference type="STRING" id="931890.G8JNC1"/>
<dbReference type="FunCoup" id="G8JNC1">
    <property type="interactions" value="30"/>
</dbReference>